<dbReference type="GO" id="GO:0016779">
    <property type="term" value="F:nucleotidyltransferase activity"/>
    <property type="evidence" value="ECO:0007669"/>
    <property type="project" value="UniProtKB-KW"/>
</dbReference>
<keyword evidence="8" id="KW-1185">Reference proteome</keyword>
<dbReference type="InterPro" id="IPR016135">
    <property type="entry name" value="UBQ-conjugating_enzyme/RWD"/>
</dbReference>
<organism evidence="7 8">
    <name type="scientific">Parachaetomium inaequale</name>
    <dbReference type="NCBI Taxonomy" id="2588326"/>
    <lineage>
        <taxon>Eukaryota</taxon>
        <taxon>Fungi</taxon>
        <taxon>Dikarya</taxon>
        <taxon>Ascomycota</taxon>
        <taxon>Pezizomycotina</taxon>
        <taxon>Sordariomycetes</taxon>
        <taxon>Sordariomycetidae</taxon>
        <taxon>Sordariales</taxon>
        <taxon>Chaetomiaceae</taxon>
        <taxon>Parachaetomium</taxon>
    </lineage>
</organism>
<protein>
    <recommendedName>
        <fullName evidence="6">UBC core domain-containing protein</fullName>
    </recommendedName>
</protein>
<accession>A0AAN6PDN3</accession>
<keyword evidence="3" id="KW-0548">Nucleotidyltransferase</keyword>
<evidence type="ECO:0000256" key="4">
    <source>
        <dbReference type="ARBA" id="ARBA00023027"/>
    </source>
</evidence>
<name>A0AAN6PDN3_9PEZI</name>
<feature type="region of interest" description="Disordered" evidence="5">
    <location>
        <begin position="699"/>
        <end position="729"/>
    </location>
</feature>
<dbReference type="Pfam" id="PF00179">
    <property type="entry name" value="UQ_con"/>
    <property type="match status" value="1"/>
</dbReference>
<dbReference type="FunFam" id="3.10.110.10:FF:000107">
    <property type="entry name" value="Ubiquitin conjugating enzyme, putative"/>
    <property type="match status" value="1"/>
</dbReference>
<dbReference type="Gene3D" id="3.10.110.10">
    <property type="entry name" value="Ubiquitin Conjugating Enzyme"/>
    <property type="match status" value="1"/>
</dbReference>
<dbReference type="AlphaFoldDB" id="A0AAN6PDN3"/>
<dbReference type="PANTHER" id="PTHR21328">
    <property type="entry name" value="POLY ADP-RIBOSE POLYMERASE FAMILY, MEMBER PARP"/>
    <property type="match status" value="1"/>
</dbReference>
<evidence type="ECO:0000313" key="7">
    <source>
        <dbReference type="EMBL" id="KAK4038697.1"/>
    </source>
</evidence>
<evidence type="ECO:0000256" key="2">
    <source>
        <dbReference type="ARBA" id="ARBA00022679"/>
    </source>
</evidence>
<dbReference type="InterPro" id="IPR012317">
    <property type="entry name" value="Poly(ADP-ribose)pol_cat_dom"/>
</dbReference>
<reference evidence="8" key="1">
    <citation type="journal article" date="2023" name="Mol. Phylogenet. Evol.">
        <title>Genome-scale phylogeny and comparative genomics of the fungal order Sordariales.</title>
        <authorList>
            <person name="Hensen N."/>
            <person name="Bonometti L."/>
            <person name="Westerberg I."/>
            <person name="Brannstrom I.O."/>
            <person name="Guillou S."/>
            <person name="Cros-Aarteil S."/>
            <person name="Calhoun S."/>
            <person name="Haridas S."/>
            <person name="Kuo A."/>
            <person name="Mondo S."/>
            <person name="Pangilinan J."/>
            <person name="Riley R."/>
            <person name="LaButti K."/>
            <person name="Andreopoulos B."/>
            <person name="Lipzen A."/>
            <person name="Chen C."/>
            <person name="Yan M."/>
            <person name="Daum C."/>
            <person name="Ng V."/>
            <person name="Clum A."/>
            <person name="Steindorff A."/>
            <person name="Ohm R.A."/>
            <person name="Martin F."/>
            <person name="Silar P."/>
            <person name="Natvig D.O."/>
            <person name="Lalanne C."/>
            <person name="Gautier V."/>
            <person name="Ament-Velasquez S.L."/>
            <person name="Kruys A."/>
            <person name="Hutchinson M.I."/>
            <person name="Powell A.J."/>
            <person name="Barry K."/>
            <person name="Miller A.N."/>
            <person name="Grigoriev I.V."/>
            <person name="Debuchy R."/>
            <person name="Gladieux P."/>
            <person name="Hiltunen Thoren M."/>
            <person name="Johannesson H."/>
        </authorList>
    </citation>
    <scope>NUCLEOTIDE SEQUENCE [LARGE SCALE GENOMIC DNA]</scope>
    <source>
        <strain evidence="8">CBS 284.82</strain>
    </source>
</reference>
<dbReference type="Proteomes" id="UP001303115">
    <property type="component" value="Unassembled WGS sequence"/>
</dbReference>
<evidence type="ECO:0000256" key="5">
    <source>
        <dbReference type="SAM" id="MobiDB-lite"/>
    </source>
</evidence>
<feature type="region of interest" description="Disordered" evidence="5">
    <location>
        <begin position="971"/>
        <end position="1012"/>
    </location>
</feature>
<sequence>MSFKKFKADVSTAAQKAASGGIAGVRSVRNGDSDGEVVIKYHHENLPGDVHIQALAQSVGDYPDGNMFMLWTDDPDPPPIVVAAVKTAQDYLMGMSVYEMVTELASRLNKEICRALDGGIESTDDADDADDEDEIDDYDAAFDPEYSSDGDEFGLPSLAPRPSHQKLRPTGDQKPVLRRIRRDLRQVKQAGYKVGFLDGLGKDSTTGIVAISIRVDKLALSDEAMEAWDVKPNEYIVLLLRFEKRYDPLEQIMEQAAAHTEVTFRIGKCSKYKPSLSQALQAFAETNRSLATDEDPNTGAEGMAHDANFEKLLVSNSLDSFLCESFVSLLKLREAHGLGWEKANECLLSRMGILDEEYRAPEPSPGPDLDDTAQAPERHHVLGSDHLREKGHANERSFPLIAMQFAMRYFVKCTEYCLRCHRRLESGFEALRPYVCSDPLCLFQYMAMGFGPSIEHEILTEPYVVDLLVSLCYAAIQPGAARRQYYVPPGTTTEHKLPIRSLPVGLRLRVPDLSNPTANPFKARVAADNKRLVFEDERAKDFGEKLAPGRWLAFRKPLQVQTQHARVQEVNHATKTAFIDVIGESSAYWQPDPENTWLQPSSAADGAPKKPDSDIVDAYLYDADFDSLDNQSKGAAMRHILDTLPPILEIEEWLASHPHSTLRSMERISPAAANLLQWIVSSNRSCIFQVDRSRAIAQPRKGALKTKEAPKAQTTDSQEASGVAGRGRNREHERILGMDGWVQFRFAQGSPDKELRFNRALQEVAARKPIHSNPTIFAWHGSNLANWHSIVRTGLDYQDINAGRAYGHGVYFSPHHSTSMSYAGGGQSWPNSDLNITGCLSLNEIINAPEEFVSLTPHYVVSQPDWHQCRYLFVQTAAGRGQTIKSADRTASKRAQGQPIQEESDPTFYPQANGREVHGQGGTPLQIPLSAIPLRTVGPAPATPSGTAKRRVQLLEDSDDEDVDDVSRLFSDAEFDGPSSPPNKKPASRANSMDMAASRDIGGGPPTPASISIDRALTDFEPGSLDLSTLPRLQPPSFATDAATKSLSRELKRLQGLQSSTRLHELGWYMDFDSVSNLFQWIVQLHSFDPSLPLAKDMKQANVTSVVLELRFGPDYPYSPPFVRVVRPRFLPFIEGGGGHVTAGGAMCMELLTSSGWSPANSMESVFLQVRMALCSLEPRPGRLDPKFLKKAGSMTGGDYGVSEAIEAFVRAANSHGWAVPEGLRTTAMGV</sequence>
<dbReference type="Pfam" id="PF00644">
    <property type="entry name" value="PARP"/>
    <property type="match status" value="1"/>
</dbReference>
<feature type="region of interest" description="Disordered" evidence="5">
    <location>
        <begin position="140"/>
        <end position="174"/>
    </location>
</feature>
<keyword evidence="1" id="KW-0328">Glycosyltransferase</keyword>
<evidence type="ECO:0000313" key="8">
    <source>
        <dbReference type="Proteomes" id="UP001303115"/>
    </source>
</evidence>
<dbReference type="EMBL" id="MU854421">
    <property type="protein sequence ID" value="KAK4038697.1"/>
    <property type="molecule type" value="Genomic_DNA"/>
</dbReference>
<gene>
    <name evidence="7" type="ORF">C8A01DRAFT_37338</name>
</gene>
<proteinExistence type="predicted"/>
<keyword evidence="2" id="KW-0808">Transferase</keyword>
<feature type="region of interest" description="Disordered" evidence="5">
    <location>
        <begin position="883"/>
        <end position="927"/>
    </location>
</feature>
<dbReference type="SUPFAM" id="SSF56399">
    <property type="entry name" value="ADP-ribosylation"/>
    <property type="match status" value="1"/>
</dbReference>
<dbReference type="InterPro" id="IPR051838">
    <property type="entry name" value="ARTD_PARP"/>
</dbReference>
<dbReference type="GO" id="GO:0003950">
    <property type="term" value="F:NAD+ poly-ADP-ribosyltransferase activity"/>
    <property type="evidence" value="ECO:0007669"/>
    <property type="project" value="InterPro"/>
</dbReference>
<dbReference type="SUPFAM" id="SSF54495">
    <property type="entry name" value="UBC-like"/>
    <property type="match status" value="1"/>
</dbReference>
<dbReference type="PROSITE" id="PS50127">
    <property type="entry name" value="UBC_2"/>
    <property type="match status" value="1"/>
</dbReference>
<feature type="domain" description="UBC core" evidence="6">
    <location>
        <begin position="1042"/>
        <end position="1219"/>
    </location>
</feature>
<keyword evidence="4" id="KW-0520">NAD</keyword>
<feature type="compositionally biased region" description="Acidic residues" evidence="5">
    <location>
        <begin position="140"/>
        <end position="152"/>
    </location>
</feature>
<dbReference type="Gene3D" id="3.90.228.10">
    <property type="match status" value="1"/>
</dbReference>
<evidence type="ECO:0000256" key="3">
    <source>
        <dbReference type="ARBA" id="ARBA00022695"/>
    </source>
</evidence>
<evidence type="ECO:0000256" key="1">
    <source>
        <dbReference type="ARBA" id="ARBA00022676"/>
    </source>
</evidence>
<evidence type="ECO:0000259" key="6">
    <source>
        <dbReference type="PROSITE" id="PS50127"/>
    </source>
</evidence>
<comment type="caution">
    <text evidence="7">The sequence shown here is derived from an EMBL/GenBank/DDBJ whole genome shotgun (WGS) entry which is preliminary data.</text>
</comment>
<dbReference type="InterPro" id="IPR000608">
    <property type="entry name" value="UBC"/>
</dbReference>
<dbReference type="CDD" id="cd23802">
    <property type="entry name" value="UBCc_UBE2Q"/>
    <property type="match status" value="1"/>
</dbReference>